<evidence type="ECO:0000313" key="1">
    <source>
        <dbReference type="EMBL" id="OIJ22354.1"/>
    </source>
</evidence>
<organism evidence="1 2">
    <name type="scientific">Anaerobacillus alkalidiazotrophicus</name>
    <dbReference type="NCBI Taxonomy" id="472963"/>
    <lineage>
        <taxon>Bacteria</taxon>
        <taxon>Bacillati</taxon>
        <taxon>Bacillota</taxon>
        <taxon>Bacilli</taxon>
        <taxon>Bacillales</taxon>
        <taxon>Bacillaceae</taxon>
        <taxon>Anaerobacillus</taxon>
    </lineage>
</organism>
<comment type="caution">
    <text evidence="1">The sequence shown here is derived from an EMBL/GenBank/DDBJ whole genome shotgun (WGS) entry which is preliminary data.</text>
</comment>
<name>A0A1S2MCQ6_9BACI</name>
<proteinExistence type="predicted"/>
<reference evidence="1 2" key="1">
    <citation type="submission" date="2016-10" db="EMBL/GenBank/DDBJ databases">
        <title>Draft genome sequences of four alkaliphilic bacteria belonging to the Anaerobacillus genus.</title>
        <authorList>
            <person name="Bassil N.M."/>
            <person name="Lloyd J.R."/>
        </authorList>
    </citation>
    <scope>NUCLEOTIDE SEQUENCE [LARGE SCALE GENOMIC DNA]</scope>
    <source>
        <strain evidence="1 2">DSM 22531</strain>
    </source>
</reference>
<dbReference type="EMBL" id="MLQS01000001">
    <property type="protein sequence ID" value="OIJ22354.1"/>
    <property type="molecule type" value="Genomic_DNA"/>
</dbReference>
<protein>
    <submittedName>
        <fullName evidence="1">Uncharacterized protein</fullName>
    </submittedName>
</protein>
<dbReference type="STRING" id="472963.BKP45_06885"/>
<gene>
    <name evidence="1" type="ORF">BKP45_06885</name>
</gene>
<keyword evidence="2" id="KW-1185">Reference proteome</keyword>
<accession>A0A1S2MCQ6</accession>
<evidence type="ECO:0000313" key="2">
    <source>
        <dbReference type="Proteomes" id="UP000180057"/>
    </source>
</evidence>
<sequence>MVENQVNVQQSEFRVKDKMNVSEKVISQEEPRSYFDDKRHGVPKEFLEAEERQEYSYVEDTSTFVTSEQIKEKYETSFEQLQEEAFQKVSNLASKAIDEYANEENPSLISFYRTYYPKLKDLESEIDFDFEKMYKDLEAELTYFGYSVDKAVPFREQYEAIKQEKVQSLYSMLTN</sequence>
<dbReference type="Proteomes" id="UP000180057">
    <property type="component" value="Unassembled WGS sequence"/>
</dbReference>
<dbReference type="AlphaFoldDB" id="A0A1S2MCQ6"/>